<feature type="domain" description="RNA polymerase sigma factor 70 region 4 type 2" evidence="7">
    <location>
        <begin position="100"/>
        <end position="152"/>
    </location>
</feature>
<evidence type="ECO:0000256" key="2">
    <source>
        <dbReference type="ARBA" id="ARBA00023015"/>
    </source>
</evidence>
<keyword evidence="3" id="KW-0731">Sigma factor</keyword>
<dbReference type="SUPFAM" id="SSF88659">
    <property type="entry name" value="Sigma3 and sigma4 domains of RNA polymerase sigma factors"/>
    <property type="match status" value="1"/>
</dbReference>
<dbReference type="Proteomes" id="UP000732378">
    <property type="component" value="Unassembled WGS sequence"/>
</dbReference>
<keyword evidence="4" id="KW-0238">DNA-binding</keyword>
<evidence type="ECO:0000256" key="1">
    <source>
        <dbReference type="ARBA" id="ARBA00010641"/>
    </source>
</evidence>
<dbReference type="NCBIfam" id="TIGR02983">
    <property type="entry name" value="SigE-fam_strep"/>
    <property type="match status" value="1"/>
</dbReference>
<evidence type="ECO:0000256" key="4">
    <source>
        <dbReference type="ARBA" id="ARBA00023125"/>
    </source>
</evidence>
<dbReference type="InterPro" id="IPR014284">
    <property type="entry name" value="RNA_pol_sigma-70_dom"/>
</dbReference>
<reference evidence="8 9" key="1">
    <citation type="submission" date="2021-01" db="EMBL/GenBank/DDBJ databases">
        <title>Sequencing the genomes of 1000 actinobacteria strains.</title>
        <authorList>
            <person name="Klenk H.-P."/>
        </authorList>
    </citation>
    <scope>NUCLEOTIDE SEQUENCE [LARGE SCALE GENOMIC DNA]</scope>
    <source>
        <strain evidence="8 9">DSM 18239</strain>
    </source>
</reference>
<comment type="similarity">
    <text evidence="1">Belongs to the sigma-70 factor family. ECF subfamily.</text>
</comment>
<evidence type="ECO:0000259" key="7">
    <source>
        <dbReference type="Pfam" id="PF08281"/>
    </source>
</evidence>
<dbReference type="InterPro" id="IPR039425">
    <property type="entry name" value="RNA_pol_sigma-70-like"/>
</dbReference>
<dbReference type="NCBIfam" id="TIGR02937">
    <property type="entry name" value="sigma70-ECF"/>
    <property type="match status" value="1"/>
</dbReference>
<dbReference type="Pfam" id="PF08281">
    <property type="entry name" value="Sigma70_r4_2"/>
    <property type="match status" value="1"/>
</dbReference>
<accession>A0ABS2M9Q3</accession>
<organism evidence="8 9">
    <name type="scientific">Nocardioides salarius</name>
    <dbReference type="NCBI Taxonomy" id="374513"/>
    <lineage>
        <taxon>Bacteria</taxon>
        <taxon>Bacillati</taxon>
        <taxon>Actinomycetota</taxon>
        <taxon>Actinomycetes</taxon>
        <taxon>Propionibacteriales</taxon>
        <taxon>Nocardioidaceae</taxon>
        <taxon>Nocardioides</taxon>
    </lineage>
</organism>
<keyword evidence="2" id="KW-0805">Transcription regulation</keyword>
<keyword evidence="5" id="KW-0804">Transcription</keyword>
<dbReference type="InterPro" id="IPR013249">
    <property type="entry name" value="RNA_pol_sigma70_r4_t2"/>
</dbReference>
<evidence type="ECO:0000256" key="3">
    <source>
        <dbReference type="ARBA" id="ARBA00023082"/>
    </source>
</evidence>
<dbReference type="PANTHER" id="PTHR43133:SF50">
    <property type="entry name" value="ECF RNA POLYMERASE SIGMA FACTOR SIGM"/>
    <property type="match status" value="1"/>
</dbReference>
<dbReference type="CDD" id="cd06171">
    <property type="entry name" value="Sigma70_r4"/>
    <property type="match status" value="1"/>
</dbReference>
<proteinExistence type="inferred from homology"/>
<evidence type="ECO:0000313" key="9">
    <source>
        <dbReference type="Proteomes" id="UP000732378"/>
    </source>
</evidence>
<evidence type="ECO:0000313" key="8">
    <source>
        <dbReference type="EMBL" id="MBM7507923.1"/>
    </source>
</evidence>
<evidence type="ECO:0000259" key="6">
    <source>
        <dbReference type="Pfam" id="PF04542"/>
    </source>
</evidence>
<dbReference type="PANTHER" id="PTHR43133">
    <property type="entry name" value="RNA POLYMERASE ECF-TYPE SIGMA FACTO"/>
    <property type="match status" value="1"/>
</dbReference>
<dbReference type="EMBL" id="JAFBBZ010000001">
    <property type="protein sequence ID" value="MBM7507923.1"/>
    <property type="molecule type" value="Genomic_DNA"/>
</dbReference>
<dbReference type="Pfam" id="PF04542">
    <property type="entry name" value="Sigma70_r2"/>
    <property type="match status" value="1"/>
</dbReference>
<dbReference type="InterPro" id="IPR036388">
    <property type="entry name" value="WH-like_DNA-bd_sf"/>
</dbReference>
<dbReference type="SUPFAM" id="SSF88946">
    <property type="entry name" value="Sigma2 domain of RNA polymerase sigma factors"/>
    <property type="match status" value="1"/>
</dbReference>
<feature type="domain" description="RNA polymerase sigma-70 region 2" evidence="6">
    <location>
        <begin position="13"/>
        <end position="76"/>
    </location>
</feature>
<dbReference type="RefSeq" id="WP_307822889.1">
    <property type="nucleotide sequence ID" value="NZ_JACDTV010000010.1"/>
</dbReference>
<dbReference type="InterPro" id="IPR014325">
    <property type="entry name" value="RNA_pol_sigma-E_actinobac"/>
</dbReference>
<evidence type="ECO:0000256" key="5">
    <source>
        <dbReference type="ARBA" id="ARBA00023163"/>
    </source>
</evidence>
<comment type="caution">
    <text evidence="8">The sequence shown here is derived from an EMBL/GenBank/DDBJ whole genome shotgun (WGS) entry which is preliminary data.</text>
</comment>
<dbReference type="InterPro" id="IPR007627">
    <property type="entry name" value="RNA_pol_sigma70_r2"/>
</dbReference>
<dbReference type="InterPro" id="IPR013325">
    <property type="entry name" value="RNA_pol_sigma_r2"/>
</dbReference>
<protein>
    <submittedName>
        <fullName evidence="8">RNA polymerase sigma-70 factor (Sigma-E family)</fullName>
    </submittedName>
</protein>
<dbReference type="InterPro" id="IPR013324">
    <property type="entry name" value="RNA_pol_sigma_r3/r4-like"/>
</dbReference>
<dbReference type="Gene3D" id="1.10.1740.10">
    <property type="match status" value="1"/>
</dbReference>
<dbReference type="Gene3D" id="1.10.10.10">
    <property type="entry name" value="Winged helix-like DNA-binding domain superfamily/Winged helix DNA-binding domain"/>
    <property type="match status" value="1"/>
</dbReference>
<sequence length="173" mass="19248">MASGPGMDFESFVRARTPALSRTAYLLTGDAHLAEDLVQTALFKAARAWPRLSGDPEPYVRRILYTQNISWWRSRRHLTEQPLGGYDAPAAERSDPALRLSLEEALARLTSRQRTVLVLRYFEDLTEVQTASALGIRPGTAKSLTRQALARLRTLAPELAELVGHPPAEEVAR</sequence>
<gene>
    <name evidence="8" type="ORF">JOE61_001737</name>
</gene>
<name>A0ABS2M9Q3_9ACTN</name>
<keyword evidence="9" id="KW-1185">Reference proteome</keyword>